<evidence type="ECO:0000256" key="4">
    <source>
        <dbReference type="ARBA" id="ARBA00022982"/>
    </source>
</evidence>
<dbReference type="GO" id="GO:0009055">
    <property type="term" value="F:electron transfer activity"/>
    <property type="evidence" value="ECO:0007669"/>
    <property type="project" value="InterPro"/>
</dbReference>
<dbReference type="Proteomes" id="UP000447355">
    <property type="component" value="Unassembled WGS sequence"/>
</dbReference>
<gene>
    <name evidence="8" type="ORF">GTP90_04855</name>
</gene>
<dbReference type="InterPro" id="IPR008168">
    <property type="entry name" value="Cyt_C_IC"/>
</dbReference>
<dbReference type="RefSeq" id="WP_161082428.1">
    <property type="nucleotide sequence ID" value="NZ_WWCX01000003.1"/>
</dbReference>
<keyword evidence="1" id="KW-0813">Transport</keyword>
<organism evidence="8 9">
    <name type="scientific">Duganella vulcania</name>
    <dbReference type="NCBI Taxonomy" id="2692166"/>
    <lineage>
        <taxon>Bacteria</taxon>
        <taxon>Pseudomonadati</taxon>
        <taxon>Pseudomonadota</taxon>
        <taxon>Betaproteobacteria</taxon>
        <taxon>Burkholderiales</taxon>
        <taxon>Oxalobacteraceae</taxon>
        <taxon>Telluria group</taxon>
        <taxon>Duganella</taxon>
    </lineage>
</organism>
<dbReference type="InterPro" id="IPR050597">
    <property type="entry name" value="Cytochrome_c_Oxidase_Subunit"/>
</dbReference>
<keyword evidence="4" id="KW-0249">Electron transport</keyword>
<feature type="domain" description="Cytochrome c" evidence="7">
    <location>
        <begin position="147"/>
        <end position="227"/>
    </location>
</feature>
<evidence type="ECO:0000256" key="1">
    <source>
        <dbReference type="ARBA" id="ARBA00022448"/>
    </source>
</evidence>
<keyword evidence="3 6" id="KW-0479">Metal-binding</keyword>
<dbReference type="PANTHER" id="PTHR33751">
    <property type="entry name" value="CBB3-TYPE CYTOCHROME C OXIDASE SUBUNIT FIXP"/>
    <property type="match status" value="1"/>
</dbReference>
<accession>A0A845GIH1</accession>
<dbReference type="InterPro" id="IPR036909">
    <property type="entry name" value="Cyt_c-like_dom_sf"/>
</dbReference>
<reference evidence="8" key="1">
    <citation type="submission" date="2019-12" db="EMBL/GenBank/DDBJ databases">
        <title>Novel species isolated from a subtropical stream in China.</title>
        <authorList>
            <person name="Lu H."/>
        </authorList>
    </citation>
    <scope>NUCLEOTIDE SEQUENCE [LARGE SCALE GENOMIC DNA]</scope>
    <source>
        <strain evidence="8">FT81W</strain>
    </source>
</reference>
<dbReference type="SUPFAM" id="SSF46626">
    <property type="entry name" value="Cytochrome c"/>
    <property type="match status" value="2"/>
</dbReference>
<dbReference type="InterPro" id="IPR009056">
    <property type="entry name" value="Cyt_c-like_dom"/>
</dbReference>
<sequence length="227" mass="24343">MMAKASQPRSVGKRILLLTGGLLLAATAAGAIFYGPELLGLLQLSKQIDKIASDNTRLGGPWPRASEACVSCHGFNGNAQAQTYPRLAGQPEAYLKKQLQAFVSGERSDPTMTPMALSMSERELDGLAAHFSRMQRLPNASFRADPAQVKRGEALAKANNCAACHGQQLEGKEAYPRLAGQGYDYLQTQLTRFKSGARRDASGAMPAVVAALSTRDIDDLAQFMASR</sequence>
<dbReference type="GO" id="GO:0020037">
    <property type="term" value="F:heme binding"/>
    <property type="evidence" value="ECO:0007669"/>
    <property type="project" value="InterPro"/>
</dbReference>
<evidence type="ECO:0000256" key="6">
    <source>
        <dbReference type="PROSITE-ProRule" id="PRU00433"/>
    </source>
</evidence>
<name>A0A845GIH1_9BURK</name>
<feature type="domain" description="Cytochrome c" evidence="7">
    <location>
        <begin position="25"/>
        <end position="135"/>
    </location>
</feature>
<comment type="caution">
    <text evidence="8">The sequence shown here is derived from an EMBL/GenBank/DDBJ whole genome shotgun (WGS) entry which is preliminary data.</text>
</comment>
<keyword evidence="5 6" id="KW-0408">Iron</keyword>
<dbReference type="PRINTS" id="PR00605">
    <property type="entry name" value="CYTCHROMECIC"/>
</dbReference>
<dbReference type="GO" id="GO:0005506">
    <property type="term" value="F:iron ion binding"/>
    <property type="evidence" value="ECO:0007669"/>
    <property type="project" value="InterPro"/>
</dbReference>
<evidence type="ECO:0000256" key="3">
    <source>
        <dbReference type="ARBA" id="ARBA00022723"/>
    </source>
</evidence>
<dbReference type="EMBL" id="WWCX01000003">
    <property type="protein sequence ID" value="MYM93185.1"/>
    <property type="molecule type" value="Genomic_DNA"/>
</dbReference>
<evidence type="ECO:0000313" key="8">
    <source>
        <dbReference type="EMBL" id="MYM93185.1"/>
    </source>
</evidence>
<dbReference type="Pfam" id="PF00034">
    <property type="entry name" value="Cytochrom_C"/>
    <property type="match status" value="2"/>
</dbReference>
<evidence type="ECO:0000313" key="9">
    <source>
        <dbReference type="Proteomes" id="UP000447355"/>
    </source>
</evidence>
<keyword evidence="2 6" id="KW-0349">Heme</keyword>
<evidence type="ECO:0000256" key="5">
    <source>
        <dbReference type="ARBA" id="ARBA00023004"/>
    </source>
</evidence>
<evidence type="ECO:0000256" key="2">
    <source>
        <dbReference type="ARBA" id="ARBA00022617"/>
    </source>
</evidence>
<evidence type="ECO:0000259" key="7">
    <source>
        <dbReference type="PROSITE" id="PS51007"/>
    </source>
</evidence>
<dbReference type="Gene3D" id="1.10.760.10">
    <property type="entry name" value="Cytochrome c-like domain"/>
    <property type="match status" value="2"/>
</dbReference>
<dbReference type="AlphaFoldDB" id="A0A845GIH1"/>
<proteinExistence type="predicted"/>
<dbReference type="PANTHER" id="PTHR33751:SF9">
    <property type="entry name" value="CYTOCHROME C4"/>
    <property type="match status" value="1"/>
</dbReference>
<protein>
    <submittedName>
        <fullName evidence="8">C-type cytochrome</fullName>
    </submittedName>
</protein>
<dbReference type="PROSITE" id="PS51007">
    <property type="entry name" value="CYTC"/>
    <property type="match status" value="2"/>
</dbReference>